<dbReference type="EMBL" id="JACHGT010000005">
    <property type="protein sequence ID" value="MBB6034840.1"/>
    <property type="molecule type" value="Genomic_DNA"/>
</dbReference>
<protein>
    <submittedName>
        <fullName evidence="7">MFS family permease</fullName>
    </submittedName>
</protein>
<evidence type="ECO:0000256" key="2">
    <source>
        <dbReference type="ARBA" id="ARBA00022475"/>
    </source>
</evidence>
<sequence>MTAPLPRYLTAAFLARLADEGVGVTIALLALAHTGSPALGALVLTAFTAPHLLAGPLAGALAARTRSPRLLHTGALTGFAAALAALPALVGRAPVWAVVAVSAAGGCCGPMVTGGLSSLVAELTTRNEHRAYAWDAATYNAASVTGPALAAGAAHLWSPGTATVVLAAGALAAAALVATLPHRAEPGPRPAGTALTAGLRALWRVPELRAITAATTASFVGIGGLTLTTVLFAAHLGDAGGAGPLLTAFALGALTGSVLLTRLPTSPPPLRLARLCLAALGVALILTALAPTYWASLAGFALAGLADGPLLGATLRLRADHAPPGTRAQVFTLGAALKISAASLGAALVGLTGGLPAPALLAGIGVIVLASAALTRLGDARRRGTTAPPPELSSP</sequence>
<feature type="transmembrane region" description="Helical" evidence="6">
    <location>
        <begin position="38"/>
        <end position="63"/>
    </location>
</feature>
<dbReference type="Pfam" id="PF07690">
    <property type="entry name" value="MFS_1"/>
    <property type="match status" value="1"/>
</dbReference>
<name>A0A841FS95_9ACTN</name>
<comment type="caution">
    <text evidence="7">The sequence shown here is derived from an EMBL/GenBank/DDBJ whole genome shotgun (WGS) entry which is preliminary data.</text>
</comment>
<evidence type="ECO:0000256" key="3">
    <source>
        <dbReference type="ARBA" id="ARBA00022692"/>
    </source>
</evidence>
<reference evidence="7 8" key="1">
    <citation type="submission" date="2020-08" db="EMBL/GenBank/DDBJ databases">
        <title>Genomic Encyclopedia of Type Strains, Phase IV (KMG-IV): sequencing the most valuable type-strain genomes for metagenomic binning, comparative biology and taxonomic classification.</title>
        <authorList>
            <person name="Goeker M."/>
        </authorList>
    </citation>
    <scope>NUCLEOTIDE SEQUENCE [LARGE SCALE GENOMIC DNA]</scope>
    <source>
        <strain evidence="7 8">YIM 65646</strain>
    </source>
</reference>
<dbReference type="SUPFAM" id="SSF103473">
    <property type="entry name" value="MFS general substrate transporter"/>
    <property type="match status" value="1"/>
</dbReference>
<dbReference type="Gene3D" id="1.20.1250.20">
    <property type="entry name" value="MFS general substrate transporter like domains"/>
    <property type="match status" value="1"/>
</dbReference>
<dbReference type="Proteomes" id="UP000548476">
    <property type="component" value="Unassembled WGS sequence"/>
</dbReference>
<accession>A0A841FS95</accession>
<keyword evidence="2" id="KW-1003">Cell membrane</keyword>
<dbReference type="AlphaFoldDB" id="A0A841FS95"/>
<evidence type="ECO:0000256" key="6">
    <source>
        <dbReference type="SAM" id="Phobius"/>
    </source>
</evidence>
<keyword evidence="4 6" id="KW-1133">Transmembrane helix</keyword>
<feature type="transmembrane region" description="Helical" evidence="6">
    <location>
        <begin position="210"/>
        <end position="236"/>
    </location>
</feature>
<evidence type="ECO:0000313" key="8">
    <source>
        <dbReference type="Proteomes" id="UP000548476"/>
    </source>
</evidence>
<gene>
    <name evidence="7" type="ORF">HNR73_002694</name>
</gene>
<dbReference type="InterPro" id="IPR011701">
    <property type="entry name" value="MFS"/>
</dbReference>
<dbReference type="PANTHER" id="PTHR23513:SF11">
    <property type="entry name" value="STAPHYLOFERRIN A TRANSPORTER"/>
    <property type="match status" value="1"/>
</dbReference>
<feature type="transmembrane region" description="Helical" evidence="6">
    <location>
        <begin position="355"/>
        <end position="374"/>
    </location>
</feature>
<feature type="transmembrane region" description="Helical" evidence="6">
    <location>
        <begin position="96"/>
        <end position="120"/>
    </location>
</feature>
<feature type="transmembrane region" description="Helical" evidence="6">
    <location>
        <begin position="12"/>
        <end position="32"/>
    </location>
</feature>
<keyword evidence="8" id="KW-1185">Reference proteome</keyword>
<keyword evidence="5 6" id="KW-0472">Membrane</keyword>
<evidence type="ECO:0000256" key="4">
    <source>
        <dbReference type="ARBA" id="ARBA00022989"/>
    </source>
</evidence>
<comment type="subcellular location">
    <subcellularLocation>
        <location evidence="1">Cell membrane</location>
        <topology evidence="1">Multi-pass membrane protein</topology>
    </subcellularLocation>
</comment>
<evidence type="ECO:0000313" key="7">
    <source>
        <dbReference type="EMBL" id="MBB6034840.1"/>
    </source>
</evidence>
<feature type="transmembrane region" description="Helical" evidence="6">
    <location>
        <begin position="272"/>
        <end position="294"/>
    </location>
</feature>
<dbReference type="GO" id="GO:0005886">
    <property type="term" value="C:plasma membrane"/>
    <property type="evidence" value="ECO:0007669"/>
    <property type="project" value="UniProtKB-SubCell"/>
</dbReference>
<proteinExistence type="predicted"/>
<feature type="transmembrane region" description="Helical" evidence="6">
    <location>
        <begin position="70"/>
        <end position="90"/>
    </location>
</feature>
<evidence type="ECO:0000256" key="1">
    <source>
        <dbReference type="ARBA" id="ARBA00004651"/>
    </source>
</evidence>
<dbReference type="GO" id="GO:0022857">
    <property type="term" value="F:transmembrane transporter activity"/>
    <property type="evidence" value="ECO:0007669"/>
    <property type="project" value="InterPro"/>
</dbReference>
<feature type="transmembrane region" description="Helical" evidence="6">
    <location>
        <begin position="242"/>
        <end position="260"/>
    </location>
</feature>
<keyword evidence="3 6" id="KW-0812">Transmembrane</keyword>
<dbReference type="InterPro" id="IPR036259">
    <property type="entry name" value="MFS_trans_sf"/>
</dbReference>
<dbReference type="RefSeq" id="WP_203686636.1">
    <property type="nucleotide sequence ID" value="NZ_BONT01000067.1"/>
</dbReference>
<evidence type="ECO:0000256" key="5">
    <source>
        <dbReference type="ARBA" id="ARBA00023136"/>
    </source>
</evidence>
<organism evidence="7 8">
    <name type="scientific">Phytomonospora endophytica</name>
    <dbReference type="NCBI Taxonomy" id="714109"/>
    <lineage>
        <taxon>Bacteria</taxon>
        <taxon>Bacillati</taxon>
        <taxon>Actinomycetota</taxon>
        <taxon>Actinomycetes</taxon>
        <taxon>Micromonosporales</taxon>
        <taxon>Micromonosporaceae</taxon>
        <taxon>Phytomonospora</taxon>
    </lineage>
</organism>
<dbReference type="PANTHER" id="PTHR23513">
    <property type="entry name" value="INTEGRAL MEMBRANE EFFLUX PROTEIN-RELATED"/>
    <property type="match status" value="1"/>
</dbReference>